<dbReference type="AlphaFoldDB" id="A0A1R3G0I1"/>
<accession>A0A1R3G0I1</accession>
<dbReference type="Gramene" id="OMO51563">
    <property type="protein sequence ID" value="OMO51563"/>
    <property type="gene ID" value="CCACVL1_29717"/>
</dbReference>
<feature type="compositionally biased region" description="Polar residues" evidence="1">
    <location>
        <begin position="1"/>
        <end position="17"/>
    </location>
</feature>
<keyword evidence="3" id="KW-1185">Reference proteome</keyword>
<evidence type="ECO:0000313" key="2">
    <source>
        <dbReference type="EMBL" id="OMO51563.1"/>
    </source>
</evidence>
<protein>
    <submittedName>
        <fullName evidence="2">Uncharacterized protein</fullName>
    </submittedName>
</protein>
<dbReference type="Proteomes" id="UP000188268">
    <property type="component" value="Unassembled WGS sequence"/>
</dbReference>
<dbReference type="EMBL" id="AWWV01015768">
    <property type="protein sequence ID" value="OMO51563.1"/>
    <property type="molecule type" value="Genomic_DNA"/>
</dbReference>
<reference evidence="2 3" key="1">
    <citation type="submission" date="2013-09" db="EMBL/GenBank/DDBJ databases">
        <title>Corchorus capsularis genome sequencing.</title>
        <authorList>
            <person name="Alam M."/>
            <person name="Haque M.S."/>
            <person name="Islam M.S."/>
            <person name="Emdad E.M."/>
            <person name="Islam M.M."/>
            <person name="Ahmed B."/>
            <person name="Halim A."/>
            <person name="Hossen Q.M.M."/>
            <person name="Hossain M.Z."/>
            <person name="Ahmed R."/>
            <person name="Khan M.M."/>
            <person name="Islam R."/>
            <person name="Rashid M.M."/>
            <person name="Khan S.A."/>
            <person name="Rahman M.S."/>
            <person name="Alam M."/>
        </authorList>
    </citation>
    <scope>NUCLEOTIDE SEQUENCE [LARGE SCALE GENOMIC DNA]</scope>
    <source>
        <strain evidence="3">cv. CVL-1</strain>
        <tissue evidence="2">Whole seedling</tissue>
    </source>
</reference>
<proteinExistence type="predicted"/>
<comment type="caution">
    <text evidence="2">The sequence shown here is derived from an EMBL/GenBank/DDBJ whole genome shotgun (WGS) entry which is preliminary data.</text>
</comment>
<gene>
    <name evidence="2" type="ORF">CCACVL1_29717</name>
</gene>
<feature type="non-terminal residue" evidence="2">
    <location>
        <position position="23"/>
    </location>
</feature>
<organism evidence="2 3">
    <name type="scientific">Corchorus capsularis</name>
    <name type="common">Jute</name>
    <dbReference type="NCBI Taxonomy" id="210143"/>
    <lineage>
        <taxon>Eukaryota</taxon>
        <taxon>Viridiplantae</taxon>
        <taxon>Streptophyta</taxon>
        <taxon>Embryophyta</taxon>
        <taxon>Tracheophyta</taxon>
        <taxon>Spermatophyta</taxon>
        <taxon>Magnoliopsida</taxon>
        <taxon>eudicotyledons</taxon>
        <taxon>Gunneridae</taxon>
        <taxon>Pentapetalae</taxon>
        <taxon>rosids</taxon>
        <taxon>malvids</taxon>
        <taxon>Malvales</taxon>
        <taxon>Malvaceae</taxon>
        <taxon>Grewioideae</taxon>
        <taxon>Apeibeae</taxon>
        <taxon>Corchorus</taxon>
    </lineage>
</organism>
<evidence type="ECO:0000256" key="1">
    <source>
        <dbReference type="SAM" id="MobiDB-lite"/>
    </source>
</evidence>
<name>A0A1R3G0I1_COCAP</name>
<feature type="region of interest" description="Disordered" evidence="1">
    <location>
        <begin position="1"/>
        <end position="23"/>
    </location>
</feature>
<evidence type="ECO:0000313" key="3">
    <source>
        <dbReference type="Proteomes" id="UP000188268"/>
    </source>
</evidence>
<sequence>MAVSSNPEISSVTDSPSHSPPMD</sequence>